<dbReference type="CDD" id="cd18093">
    <property type="entry name" value="SpoU-like_TrmJ"/>
    <property type="match status" value="1"/>
</dbReference>
<dbReference type="InterPro" id="IPR004384">
    <property type="entry name" value="RNA_MeTrfase_TrmJ/LasT"/>
</dbReference>
<dbReference type="GO" id="GO:0003723">
    <property type="term" value="F:RNA binding"/>
    <property type="evidence" value="ECO:0007669"/>
    <property type="project" value="InterPro"/>
</dbReference>
<organism evidence="6 7">
    <name type="scientific">Halarchaeum acidiphilum MH1-52-1</name>
    <dbReference type="NCBI Taxonomy" id="1261545"/>
    <lineage>
        <taxon>Archaea</taxon>
        <taxon>Methanobacteriati</taxon>
        <taxon>Methanobacteriota</taxon>
        <taxon>Stenosarchaea group</taxon>
        <taxon>Halobacteria</taxon>
        <taxon>Halobacteriales</taxon>
        <taxon>Halobacteriaceae</taxon>
    </lineage>
</organism>
<proteinExistence type="inferred from homology"/>
<evidence type="ECO:0000259" key="5">
    <source>
        <dbReference type="Pfam" id="PF00588"/>
    </source>
</evidence>
<dbReference type="Gene3D" id="1.10.8.590">
    <property type="match status" value="1"/>
</dbReference>
<feature type="domain" description="tRNA/rRNA methyltransferase SpoU type" evidence="5">
    <location>
        <begin position="8"/>
        <end position="158"/>
    </location>
</feature>
<dbReference type="GO" id="GO:0002128">
    <property type="term" value="P:tRNA nucleoside ribose methylation"/>
    <property type="evidence" value="ECO:0007669"/>
    <property type="project" value="TreeGrafter"/>
</dbReference>
<dbReference type="Pfam" id="PF00588">
    <property type="entry name" value="SpoU_methylase"/>
    <property type="match status" value="1"/>
</dbReference>
<keyword evidence="3 6" id="KW-0808">Transferase</keyword>
<evidence type="ECO:0000256" key="3">
    <source>
        <dbReference type="ARBA" id="ARBA00022679"/>
    </source>
</evidence>
<dbReference type="eggNOG" id="arCOG01018">
    <property type="taxonomic scope" value="Archaea"/>
</dbReference>
<comment type="similarity">
    <text evidence="1">Belongs to the class IV-like SAM-binding methyltransferase superfamily. RNA methyltransferase TrmH family.</text>
</comment>
<name>U2YD34_9EURY</name>
<sequence length="254" mass="28480">MGDSPPAVAVVDAETSGNVGTIARAMKNFGFEDLYLVDPPDLSRESEAYATPGRAREDVLPNAEEVDLDFLVENFHTVGFTAITNEDATKHVRFPFRTPDELAERLRDVEAPTCLLFGRERVGLHNREIERLDEVCSIPASADYPVLNLGQAATVALYECRDLTLSETQLPDVAVHRAGEAEIEAFYDHFADFLELVDYPEEKRAKTGRMLRRILGRAHPTGREVNTLHGILRRARWHIEGDGRKDSVEDEGYE</sequence>
<dbReference type="PIRSF" id="PIRSF004808">
    <property type="entry name" value="LasT"/>
    <property type="match status" value="1"/>
</dbReference>
<dbReference type="InterPro" id="IPR001537">
    <property type="entry name" value="SpoU_MeTrfase"/>
</dbReference>
<dbReference type="Gene3D" id="3.40.1280.10">
    <property type="match status" value="1"/>
</dbReference>
<reference evidence="6 7" key="1">
    <citation type="submission" date="2013-09" db="EMBL/GenBank/DDBJ databases">
        <title>Whole genome sequencing of Halarchaeum acidiphilum strain MH1-52-1.</title>
        <authorList>
            <person name="Shimane Y."/>
            <person name="Minegishi H."/>
            <person name="Nishi S."/>
            <person name="Echigo A."/>
            <person name="Shuto A."/>
            <person name="Konishi M."/>
            <person name="Ito T."/>
            <person name="Ohkuma M."/>
            <person name="Ohta Y."/>
            <person name="Nagano Y."/>
            <person name="Tsubouchi T."/>
            <person name="Mori K."/>
            <person name="Usui K."/>
            <person name="Kamekura M."/>
            <person name="Usami R."/>
            <person name="Takaki Y."/>
            <person name="Hatada Y."/>
        </authorList>
    </citation>
    <scope>NUCLEOTIDE SEQUENCE [LARGE SCALE GENOMIC DNA]</scope>
    <source>
        <strain evidence="6 7">JCM 16109</strain>
    </source>
</reference>
<evidence type="ECO:0000256" key="4">
    <source>
        <dbReference type="ARBA" id="ARBA00022691"/>
    </source>
</evidence>
<dbReference type="EMBL" id="BATA01000004">
    <property type="protein sequence ID" value="GAD51561.1"/>
    <property type="molecule type" value="Genomic_DNA"/>
</dbReference>
<dbReference type="AlphaFoldDB" id="U2YD34"/>
<keyword evidence="7" id="KW-1185">Reference proteome</keyword>
<dbReference type="InterPro" id="IPR029028">
    <property type="entry name" value="Alpha/beta_knot_MTases"/>
</dbReference>
<keyword evidence="2 6" id="KW-0489">Methyltransferase</keyword>
<dbReference type="NCBIfam" id="TIGR00050">
    <property type="entry name" value="rRNA_methyl_1"/>
    <property type="match status" value="1"/>
</dbReference>
<dbReference type="InterPro" id="IPR029026">
    <property type="entry name" value="tRNA_m1G_MTases_N"/>
</dbReference>
<gene>
    <name evidence="6" type="ORF">MBEHAL_0321</name>
</gene>
<evidence type="ECO:0000313" key="7">
    <source>
        <dbReference type="Proteomes" id="UP000016986"/>
    </source>
</evidence>
<dbReference type="Proteomes" id="UP000016986">
    <property type="component" value="Unassembled WGS sequence"/>
</dbReference>
<dbReference type="GO" id="GO:0005829">
    <property type="term" value="C:cytosol"/>
    <property type="evidence" value="ECO:0007669"/>
    <property type="project" value="TreeGrafter"/>
</dbReference>
<keyword evidence="4" id="KW-0949">S-adenosyl-L-methionine</keyword>
<evidence type="ECO:0000313" key="6">
    <source>
        <dbReference type="EMBL" id="GAD51561.1"/>
    </source>
</evidence>
<dbReference type="GO" id="GO:0008173">
    <property type="term" value="F:RNA methyltransferase activity"/>
    <property type="evidence" value="ECO:0007669"/>
    <property type="project" value="InterPro"/>
</dbReference>
<protein>
    <submittedName>
        <fullName evidence="6">tRNA:Cm32/Um32 methyltransferase</fullName>
    </submittedName>
</protein>
<evidence type="ECO:0000256" key="1">
    <source>
        <dbReference type="ARBA" id="ARBA00007228"/>
    </source>
</evidence>
<evidence type="ECO:0000256" key="2">
    <source>
        <dbReference type="ARBA" id="ARBA00022603"/>
    </source>
</evidence>
<dbReference type="PANTHER" id="PTHR42786:SF2">
    <property type="entry name" value="TRNA (CYTIDINE_URIDINE-2'-O-)-METHYLTRANSFERASE TRMJ"/>
    <property type="match status" value="1"/>
</dbReference>
<accession>U2YD34</accession>
<comment type="caution">
    <text evidence="6">The sequence shown here is derived from an EMBL/GenBank/DDBJ whole genome shotgun (WGS) entry which is preliminary data.</text>
</comment>
<dbReference type="PANTHER" id="PTHR42786">
    <property type="entry name" value="TRNA/RRNA METHYLTRANSFERASE"/>
    <property type="match status" value="1"/>
</dbReference>
<dbReference type="SUPFAM" id="SSF75217">
    <property type="entry name" value="alpha/beta knot"/>
    <property type="match status" value="1"/>
</dbReference>